<gene>
    <name evidence="1" type="ORF">GH984_04925</name>
</gene>
<reference evidence="1 2" key="1">
    <citation type="submission" date="2019-11" db="EMBL/GenBank/DDBJ databases">
        <authorList>
            <person name="Zhang X.Y."/>
        </authorList>
    </citation>
    <scope>NUCLEOTIDE SEQUENCE [LARGE SCALE GENOMIC DNA]</scope>
    <source>
        <strain evidence="1 2">C176</strain>
    </source>
</reference>
<name>A0A6N7QRH7_9GAMM</name>
<comment type="caution">
    <text evidence="1">The sequence shown here is derived from an EMBL/GenBank/DDBJ whole genome shotgun (WGS) entry which is preliminary data.</text>
</comment>
<accession>A0A6N7QRH7</accession>
<organism evidence="1 2">
    <name type="scientific">Spiribacter salilacus</name>
    <dbReference type="NCBI Taxonomy" id="2664894"/>
    <lineage>
        <taxon>Bacteria</taxon>
        <taxon>Pseudomonadati</taxon>
        <taxon>Pseudomonadota</taxon>
        <taxon>Gammaproteobacteria</taxon>
        <taxon>Chromatiales</taxon>
        <taxon>Ectothiorhodospiraceae</taxon>
        <taxon>Spiribacter</taxon>
    </lineage>
</organism>
<keyword evidence="2" id="KW-1185">Reference proteome</keyword>
<dbReference type="Proteomes" id="UP000433788">
    <property type="component" value="Unassembled WGS sequence"/>
</dbReference>
<evidence type="ECO:0000313" key="2">
    <source>
        <dbReference type="Proteomes" id="UP000433788"/>
    </source>
</evidence>
<evidence type="ECO:0008006" key="3">
    <source>
        <dbReference type="Google" id="ProtNLM"/>
    </source>
</evidence>
<proteinExistence type="predicted"/>
<protein>
    <recommendedName>
        <fullName evidence="3">Cytochrome oxidase assembly protein</fullName>
    </recommendedName>
</protein>
<dbReference type="RefSeq" id="WP_153719082.1">
    <property type="nucleotide sequence ID" value="NZ_WJPP01000002.1"/>
</dbReference>
<sequence>MSRTKGRLQLLFLMGVFFLPVIAAVILVSSGYMPGGVTTNHGTLVQPAEQLDTKNWEPVRGEAPVTGGLWQIVVPFTADCGEDCQARLDLLTRARVALDRSIDRVLLVSVQPPGVEPPPESQDSVIAMTAPMASVNALAQADGVAIAANIVDYRGYHVMRYAEPLDAAGLLDDLEKLLRLAKEEAERRAREEALAQ</sequence>
<dbReference type="AlphaFoldDB" id="A0A6N7QRH7"/>
<dbReference type="EMBL" id="WJPP01000002">
    <property type="protein sequence ID" value="MRH78043.1"/>
    <property type="molecule type" value="Genomic_DNA"/>
</dbReference>
<evidence type="ECO:0000313" key="1">
    <source>
        <dbReference type="EMBL" id="MRH78043.1"/>
    </source>
</evidence>